<evidence type="ECO:0000256" key="4">
    <source>
        <dbReference type="ARBA" id="ARBA00022692"/>
    </source>
</evidence>
<dbReference type="SUPFAM" id="SSF52540">
    <property type="entry name" value="P-loop containing nucleoside triphosphate hydrolases"/>
    <property type="match status" value="1"/>
</dbReference>
<dbReference type="GO" id="GO:0016887">
    <property type="term" value="F:ATP hydrolysis activity"/>
    <property type="evidence" value="ECO:0007669"/>
    <property type="project" value="InterPro"/>
</dbReference>
<proteinExistence type="inferred from homology"/>
<evidence type="ECO:0000256" key="10">
    <source>
        <dbReference type="SAM" id="Phobius"/>
    </source>
</evidence>
<feature type="transmembrane region" description="Helical" evidence="10">
    <location>
        <begin position="278"/>
        <end position="301"/>
    </location>
</feature>
<dbReference type="InterPro" id="IPR017911">
    <property type="entry name" value="MacB-like_ATP-bd"/>
</dbReference>
<evidence type="ECO:0000259" key="11">
    <source>
        <dbReference type="PROSITE" id="PS50893"/>
    </source>
</evidence>
<keyword evidence="3" id="KW-1003">Cell membrane</keyword>
<dbReference type="PROSITE" id="PS00211">
    <property type="entry name" value="ABC_TRANSPORTER_1"/>
    <property type="match status" value="1"/>
</dbReference>
<dbReference type="AlphaFoldDB" id="A0A133ZST6"/>
<dbReference type="InterPro" id="IPR017871">
    <property type="entry name" value="ABC_transporter-like_CS"/>
</dbReference>
<gene>
    <name evidence="12" type="ORF">HMPREF3186_01369</name>
</gene>
<dbReference type="PROSITE" id="PS50893">
    <property type="entry name" value="ABC_TRANSPORTER_2"/>
    <property type="match status" value="1"/>
</dbReference>
<dbReference type="Pfam" id="PF02687">
    <property type="entry name" value="FtsX"/>
    <property type="match status" value="1"/>
</dbReference>
<dbReference type="GO" id="GO:0005524">
    <property type="term" value="F:ATP binding"/>
    <property type="evidence" value="ECO:0007669"/>
    <property type="project" value="UniProtKB-KW"/>
</dbReference>
<keyword evidence="5" id="KW-0547">Nucleotide-binding</keyword>
<keyword evidence="4 10" id="KW-0812">Transmembrane</keyword>
<name>A0A133ZST6_9BACL</name>
<keyword evidence="2" id="KW-0813">Transport</keyword>
<dbReference type="PANTHER" id="PTHR42798:SF6">
    <property type="entry name" value="CELL DIVISION ATP-BINDING PROTEIN FTSE"/>
    <property type="match status" value="1"/>
</dbReference>
<comment type="similarity">
    <text evidence="9">Belongs to the ABC transporter superfamily. Macrolide exporter (TC 3.A.1.122) family.</text>
</comment>
<dbReference type="Pfam" id="PF00005">
    <property type="entry name" value="ABC_tran"/>
    <property type="match status" value="1"/>
</dbReference>
<dbReference type="GO" id="GO:0022857">
    <property type="term" value="F:transmembrane transporter activity"/>
    <property type="evidence" value="ECO:0007669"/>
    <property type="project" value="UniProtKB-ARBA"/>
</dbReference>
<keyword evidence="7 10" id="KW-1133">Transmembrane helix</keyword>
<dbReference type="InterPro" id="IPR027417">
    <property type="entry name" value="P-loop_NTPase"/>
</dbReference>
<dbReference type="CDD" id="cd03255">
    <property type="entry name" value="ABC_MJ0796_LolCDE_FtsE"/>
    <property type="match status" value="1"/>
</dbReference>
<dbReference type="InterPro" id="IPR003439">
    <property type="entry name" value="ABC_transporter-like_ATP-bd"/>
</dbReference>
<feature type="transmembrane region" description="Helical" evidence="10">
    <location>
        <begin position="705"/>
        <end position="732"/>
    </location>
</feature>
<reference evidence="13" key="1">
    <citation type="submission" date="2016-01" db="EMBL/GenBank/DDBJ databases">
        <authorList>
            <person name="Mitreva M."/>
            <person name="Pepin K.H."/>
            <person name="Mihindukulasuriya K.A."/>
            <person name="Fulton R."/>
            <person name="Fronick C."/>
            <person name="O'Laughlin M."/>
            <person name="Miner T."/>
            <person name="Herter B."/>
            <person name="Rosa B.A."/>
            <person name="Cordes M."/>
            <person name="Tomlinson C."/>
            <person name="Wollam A."/>
            <person name="Palsikar V.B."/>
            <person name="Mardis E.R."/>
            <person name="Wilson R.K."/>
        </authorList>
    </citation>
    <scope>NUCLEOTIDE SEQUENCE [LARGE SCALE GENOMIC DNA]</scope>
    <source>
        <strain evidence="13">DNF01167</strain>
    </source>
</reference>
<evidence type="ECO:0000256" key="3">
    <source>
        <dbReference type="ARBA" id="ARBA00022475"/>
    </source>
</evidence>
<dbReference type="Gene3D" id="3.40.50.300">
    <property type="entry name" value="P-loop containing nucleotide triphosphate hydrolases"/>
    <property type="match status" value="1"/>
</dbReference>
<keyword evidence="6 12" id="KW-0067">ATP-binding</keyword>
<evidence type="ECO:0000313" key="12">
    <source>
        <dbReference type="EMBL" id="KXB58495.1"/>
    </source>
</evidence>
<evidence type="ECO:0000256" key="7">
    <source>
        <dbReference type="ARBA" id="ARBA00022989"/>
    </source>
</evidence>
<dbReference type="FunFam" id="3.40.50.300:FF:000032">
    <property type="entry name" value="Export ABC transporter ATP-binding protein"/>
    <property type="match status" value="1"/>
</dbReference>
<keyword evidence="8 10" id="KW-0472">Membrane</keyword>
<dbReference type="EMBL" id="LSDC01000091">
    <property type="protein sequence ID" value="KXB58495.1"/>
    <property type="molecule type" value="Genomic_DNA"/>
</dbReference>
<dbReference type="GO" id="GO:0005886">
    <property type="term" value="C:plasma membrane"/>
    <property type="evidence" value="ECO:0007669"/>
    <property type="project" value="UniProtKB-SubCell"/>
</dbReference>
<dbReference type="STRING" id="1379.HMPREF3186_01369"/>
<dbReference type="InterPro" id="IPR003593">
    <property type="entry name" value="AAA+_ATPase"/>
</dbReference>
<organism evidence="12 13">
    <name type="scientific">Gemella haemolysans</name>
    <dbReference type="NCBI Taxonomy" id="1379"/>
    <lineage>
        <taxon>Bacteria</taxon>
        <taxon>Bacillati</taxon>
        <taxon>Bacillota</taxon>
        <taxon>Bacilli</taxon>
        <taxon>Bacillales</taxon>
        <taxon>Gemellaceae</taxon>
        <taxon>Gemella</taxon>
    </lineage>
</organism>
<evidence type="ECO:0000256" key="8">
    <source>
        <dbReference type="ARBA" id="ARBA00023136"/>
    </source>
</evidence>
<dbReference type="Proteomes" id="UP000070355">
    <property type="component" value="Unassembled WGS sequence"/>
</dbReference>
<feature type="transmembrane region" description="Helical" evidence="10">
    <location>
        <begin position="752"/>
        <end position="771"/>
    </location>
</feature>
<feature type="transmembrane region" description="Helical" evidence="10">
    <location>
        <begin position="657"/>
        <end position="684"/>
    </location>
</feature>
<dbReference type="PATRIC" id="fig|1379.3.peg.1352"/>
<dbReference type="GO" id="GO:0098796">
    <property type="term" value="C:membrane protein complex"/>
    <property type="evidence" value="ECO:0007669"/>
    <property type="project" value="UniProtKB-ARBA"/>
</dbReference>
<comment type="subcellular location">
    <subcellularLocation>
        <location evidence="1">Cell inner membrane</location>
        <topology evidence="1">Multi-pass membrane protein</topology>
    </subcellularLocation>
</comment>
<evidence type="ECO:0000256" key="2">
    <source>
        <dbReference type="ARBA" id="ARBA00022448"/>
    </source>
</evidence>
<dbReference type="PANTHER" id="PTHR42798">
    <property type="entry name" value="LIPOPROTEIN-RELEASING SYSTEM ATP-BINDING PROTEIN LOLD"/>
    <property type="match status" value="1"/>
</dbReference>
<dbReference type="SMART" id="SM00382">
    <property type="entry name" value="AAA"/>
    <property type="match status" value="1"/>
</dbReference>
<evidence type="ECO:0000256" key="5">
    <source>
        <dbReference type="ARBA" id="ARBA00022741"/>
    </source>
</evidence>
<comment type="caution">
    <text evidence="12">The sequence shown here is derived from an EMBL/GenBank/DDBJ whole genome shotgun (WGS) entry which is preliminary data.</text>
</comment>
<feature type="domain" description="ABC transporter" evidence="11">
    <location>
        <begin position="17"/>
        <end position="255"/>
    </location>
</feature>
<protein>
    <submittedName>
        <fullName evidence="12">ABC transporter, ATP-binding protein</fullName>
    </submittedName>
</protein>
<evidence type="ECO:0000313" key="13">
    <source>
        <dbReference type="Proteomes" id="UP000070355"/>
    </source>
</evidence>
<dbReference type="InterPro" id="IPR003838">
    <property type="entry name" value="ABC3_permease_C"/>
</dbReference>
<evidence type="ECO:0000256" key="1">
    <source>
        <dbReference type="ARBA" id="ARBA00004429"/>
    </source>
</evidence>
<evidence type="ECO:0000256" key="9">
    <source>
        <dbReference type="ARBA" id="ARBA00038388"/>
    </source>
</evidence>
<accession>A0A133ZST6</accession>
<sequence length="788" mass="86627">MKSLSLSNNKLGGHRVLELKNIVKKYNTGGSEVEVLKSVNIHFRENEFVSILGASGSGKTTLLNIIGGLDKYTSGDMALMGRSTKEFKDRDWDSYRNGTIGFVFQSYNLISHLSVIENVKLALSISGQSNAENDEKAKKVLEDVGLAEHLYKKPNQLSGGQMQRVAIARALVTDPKIILADEPTGALDSKTSVQIMELIKEISKTKLVIMVTHNPELAKEYSDRIIRVKDGEIQEDTNPYIVEEVSDNGFALKKTAMAFNSAIKSSFKNLLTKKFRTFMTVVASSIGIISIGLVLSISSGMDKYIQTMQNENLSSMPIMISANQVNFGLSVDDDNSEKDSNASELVPKSRRDVHRNLYSVDSLGNGETFISYIQNNAKDYYSTIDFAEGYKLQALTKNAKGDVVAVKQEQTSLNDNIFGVLPEDKNLIMNQYEVVKSSKESFEYPSDNEVVLFTAKNNEIDKATIKALGFDENTKVKYEDVIGKEFSVIDNNNYYRKIGDGFVPRDVDTKMYDSGTKVKVVAILKAKDSFTRPQMTIGYTRALQKAMIEKEAKSDIVVAQEKDKTRNIITNQKMDGDTAEQVLATLGAKTAPSAINIYPRSFNDRDKIAGVINDFNKKVAEKYGSDSSDYHKYSITYADLAKQMTTIMSQMINTISLILSAFAGISLIVSSIMIGILTYVSVVERTKEIGILRAIGARKKDITRIFIAEAGLIGFISGAVGVVVTMLLSIPISRAVAKGLEVESFTASLNAQASIGLIGLSLVLTLIASIIPSRIAAKKDPVEALRTE</sequence>
<evidence type="ECO:0000256" key="6">
    <source>
        <dbReference type="ARBA" id="ARBA00022840"/>
    </source>
</evidence>